<reference evidence="1 2" key="3">
    <citation type="journal article" date="1997" name="J. Gen. Virol.">
        <title>Cloning and functional characterization of the origin of lytic-phase DNA replication of rat cytomegalovirus.</title>
        <authorList>
            <person name="Vink C."/>
            <person name="Beuken E."/>
            <person name="Bruggeman C.A."/>
        </authorList>
    </citation>
    <scope>NUCLEOTIDE SEQUENCE [LARGE SCALE GENOMIC DNA]</scope>
    <source>
        <strain evidence="1 2">Maastricht</strain>
    </source>
</reference>
<dbReference type="EMBL" id="AF232689">
    <property type="protein sequence ID" value="AAF99197.1"/>
    <property type="molecule type" value="Genomic_DNA"/>
</dbReference>
<reference evidence="1 2" key="8">
    <citation type="journal article" date="2000" name="J. Virol.">
        <title>The r144 major histocompatibility complex class I-like gene of rat cytomegalovirus is dispensable for both acute and long-term infection in the immunocompromised host.</title>
        <authorList>
            <person name="Beisser P.S."/>
            <person name="Kloover J.S."/>
            <person name="Grauls G.E."/>
            <person name="Blok M.J."/>
            <person name="Bruggeman C.A."/>
            <person name="Vink C."/>
        </authorList>
    </citation>
    <scope>NUCLEOTIDE SEQUENCE [LARGE SCALE GENOMIC DNA]</scope>
    <source>
        <strain evidence="1 2">Maastricht</strain>
    </source>
</reference>
<proteinExistence type="predicted"/>
<sequence>MATVRSRLATFLHFFFLRTETCASAAVPTRGSEKAYARPWLESLGGIKLHGGQMAVPSRFFFFVFVWFSVRFHCLLAFSSSSAAADEASLGFVVTVYPTFLDSGRENGEGRNER</sequence>
<dbReference type="GeneID" id="940330"/>
<name>Q9DW93_RCMVM</name>
<dbReference type="RefSeq" id="NP_064208.1">
    <property type="nucleotide sequence ID" value="NC_002512.2"/>
</dbReference>
<protein>
    <submittedName>
        <fullName evidence="1">Pr108</fullName>
    </submittedName>
</protein>
<reference evidence="1 2" key="7">
    <citation type="journal article" date="1999" name="J. Virol.">
        <title>Deletion of the R78 G protein-coupled receptor gene from rat cytomegalovirus results in an attenuated, syncytium-inducing mutant strain.</title>
        <authorList>
            <person name="Beisser P.S."/>
            <person name="Grauls G."/>
            <person name="Bruggeman C.A."/>
            <person name="Vink C."/>
        </authorList>
    </citation>
    <scope>NUCLEOTIDE SEQUENCE [LARGE SCALE GENOMIC DNA]</scope>
    <source>
        <strain evidence="1 2">Maastricht</strain>
    </source>
</reference>
<organismHost>
    <name type="scientific">Rattus</name>
    <name type="common">rats</name>
    <dbReference type="NCBI Taxonomy" id="10114"/>
</organismHost>
<evidence type="ECO:0000313" key="2">
    <source>
        <dbReference type="Proteomes" id="UP000008288"/>
    </source>
</evidence>
<reference evidence="1 2" key="6">
    <citation type="journal article" date="1999" name="J. Gen. Virol.">
        <title>The rat cytomegalovirus R32 gene encodes a virion-associated protein that elicits a strong humoral immune response in infected rats.</title>
        <authorList>
            <person name="Beuken E."/>
            <person name="Grauls G."/>
            <person name="Bruggeman C.A."/>
            <person name="Vink C."/>
        </authorList>
    </citation>
    <scope>NUCLEOTIDE SEQUENCE [LARGE SCALE GENOMIC DNA]</scope>
    <source>
        <strain evidence="1 2">Maastricht</strain>
    </source>
</reference>
<evidence type="ECO:0000313" key="1">
    <source>
        <dbReference type="EMBL" id="AAF99197.1"/>
    </source>
</evidence>
<reference evidence="1 2" key="1">
    <citation type="journal article" date="1996" name="J. Gen. Virol.">
        <title>Cloning and sequence analysis of the genes encoding DNA polymerase, glycoprotein B, ICP18.5 and major DNA-binding protein of rat cytomegalovirus.</title>
        <authorList>
            <person name="Beuken E."/>
            <person name="Slobbe R."/>
            <person name="Bruggeman C.A."/>
            <person name="Vink C."/>
        </authorList>
    </citation>
    <scope>NUCLEOTIDE SEQUENCE [LARGE SCALE GENOMIC DNA]</scope>
    <source>
        <strain evidence="1 2">Maastricht</strain>
    </source>
</reference>
<reference evidence="1 2" key="4">
    <citation type="journal article" date="1998" name="J. Virol.">
        <title>The R33 G protein-coupled receptor gene of rat cytomegalovirus plays an essential role in the pathogenesis of viral infection.</title>
        <authorList>
            <person name="Beisser P.S."/>
            <person name="Vink C."/>
            <person name="Van Dam J.G."/>
            <person name="Grauls G."/>
            <person name="Vanherle S.J."/>
            <person name="Bruggeman C.A."/>
        </authorList>
    </citation>
    <scope>NUCLEOTIDE SEQUENCE [LARGE SCALE GENOMIC DNA]</scope>
    <source>
        <strain evidence="1 2">Maastricht</strain>
    </source>
</reference>
<reference evidence="1 2" key="2">
    <citation type="journal article" date="1996" name="J. Virol.">
        <title>Structure of the rat cytomegalovirus genome termini.</title>
        <authorList>
            <person name="Vink C."/>
            <person name="Beuken E."/>
            <person name="Bruggeman C.A."/>
        </authorList>
    </citation>
    <scope>NUCLEOTIDE SEQUENCE [LARGE SCALE GENOMIC DNA]</scope>
    <source>
        <strain evidence="1 2">Maastricht</strain>
    </source>
</reference>
<dbReference type="KEGG" id="vg:940330"/>
<reference evidence="1 2" key="10">
    <citation type="journal article" date="2000" name="Virus Res.">
        <title>Rat cytomegalovirus R89 is a highly conserved gene which expresses a spliced transcript.</title>
        <authorList>
            <person name="Gruijthuijsen Y.K."/>
            <person name="Beuken E."/>
            <person name="Bruggeman C.A."/>
            <person name="Vink C."/>
        </authorList>
    </citation>
    <scope>NUCLEOTIDE SEQUENCE [LARGE SCALE GENOMIC DNA]</scope>
    <source>
        <strain evidence="1 2">Maastricht</strain>
    </source>
</reference>
<organism evidence="1 2">
    <name type="scientific">Rat cytomegalovirus (strain Maastricht)</name>
    <dbReference type="NCBI Taxonomy" id="79700"/>
    <lineage>
        <taxon>Viruses</taxon>
        <taxon>Duplodnaviria</taxon>
        <taxon>Heunggongvirae</taxon>
        <taxon>Peploviricota</taxon>
        <taxon>Herviviricetes</taxon>
        <taxon>Herpesvirales</taxon>
        <taxon>Orthoherpesviridae</taxon>
        <taxon>Betaherpesvirinae</taxon>
        <taxon>Muromegalovirus</taxon>
        <taxon>Muromegalovirus muridbeta2</taxon>
        <taxon>Murid betaherpesvirus 2</taxon>
    </lineage>
</organism>
<dbReference type="Proteomes" id="UP000008288">
    <property type="component" value="Segment"/>
</dbReference>
<keyword evidence="2" id="KW-1185">Reference proteome</keyword>
<gene>
    <name evidence="1" type="primary">r108</name>
</gene>
<reference evidence="1 2" key="5">
    <citation type="journal article" date="1998" name="Virology">
        <title>The Maastricht strain and England strain of rat cytomegalovirus represent different betaherpesvirus species rather than strains.</title>
        <authorList>
            <person name="Beisser P.S."/>
            <person name="Kaptein S.J."/>
            <person name="Beuken E."/>
            <person name="Bruggeman C.A."/>
            <person name="Vink C."/>
        </authorList>
    </citation>
    <scope>NUCLEOTIDE SEQUENCE [LARGE SCALE GENOMIC DNA]</scope>
    <source>
        <strain evidence="1 2">Maastricht</strain>
    </source>
</reference>
<reference evidence="1 2" key="9">
    <citation type="journal article" date="2000" name="J. Virol.">
        <title>Complete DNA sequence of the rat cytomegalovirus genome.</title>
        <authorList>
            <person name="Vink C."/>
            <person name="Beuken E."/>
            <person name="Bruggeman C.A."/>
        </authorList>
    </citation>
    <scope>NUCLEOTIDE SEQUENCE [LARGE SCALE GENOMIC DNA]</scope>
    <source>
        <strain evidence="1 2">Maastricht</strain>
    </source>
</reference>
<accession>Q9DW93</accession>